<comment type="caution">
    <text evidence="1">The sequence shown here is derived from an EMBL/GenBank/DDBJ whole genome shotgun (WGS) entry which is preliminary data.</text>
</comment>
<evidence type="ECO:0000313" key="2">
    <source>
        <dbReference type="Proteomes" id="UP001195941"/>
    </source>
</evidence>
<name>A0ABS5HPG1_9RHOB</name>
<proteinExistence type="predicted"/>
<keyword evidence="2" id="KW-1185">Reference proteome</keyword>
<dbReference type="InterPro" id="IPR027266">
    <property type="entry name" value="TrmE/GcvT-like"/>
</dbReference>
<reference evidence="1 2" key="1">
    <citation type="journal article" date="2021" name="Arch. Microbiol.">
        <title>Thalassobius aquimarinus sp. nov., isolated from the Sea of Japan seashore.</title>
        <authorList>
            <person name="Kurilenko V.V."/>
            <person name="Romanenko L.A."/>
            <person name="Chernysheva N.Y."/>
            <person name="Velansky P.V."/>
            <person name="Tekutyeva L.A."/>
            <person name="Isaeva M.P."/>
            <person name="Mikhailov V.V."/>
        </authorList>
    </citation>
    <scope>NUCLEOTIDE SEQUENCE [LARGE SCALE GENOMIC DNA]</scope>
    <source>
        <strain evidence="1 2">KMM 8518</strain>
    </source>
</reference>
<accession>A0ABS5HPG1</accession>
<dbReference type="RefSeq" id="WP_212700212.1">
    <property type="nucleotide sequence ID" value="NZ_JADMKU010000004.1"/>
</dbReference>
<dbReference type="Proteomes" id="UP001195941">
    <property type="component" value="Unassembled WGS sequence"/>
</dbReference>
<gene>
    <name evidence="1" type="ORF">IT775_06125</name>
</gene>
<sequence>MRDDRHRWAAHDGRWPRFDAQGISLATTEPERQTLISGPSILSHYPGAIEWPDIATDDSYSLCLRRDRILRVNGLEMPDGWNQEQEQAVSDASDAYTVFDLSGPKALDLLKHGAELSLQKPSRSVARNLFGFGVFLYRYGAEDGYRLHVPRAQAHPAWQTLTRQAVRL</sequence>
<organism evidence="1 2">
    <name type="scientific">Thalassovita aquimarina</name>
    <dbReference type="NCBI Taxonomy" id="2785917"/>
    <lineage>
        <taxon>Bacteria</taxon>
        <taxon>Pseudomonadati</taxon>
        <taxon>Pseudomonadota</taxon>
        <taxon>Alphaproteobacteria</taxon>
        <taxon>Rhodobacterales</taxon>
        <taxon>Roseobacteraceae</taxon>
        <taxon>Thalassovita</taxon>
    </lineage>
</organism>
<dbReference type="EMBL" id="JADMKU010000004">
    <property type="protein sequence ID" value="MBR9650696.1"/>
    <property type="molecule type" value="Genomic_DNA"/>
</dbReference>
<dbReference type="Gene3D" id="3.30.1360.120">
    <property type="entry name" value="Probable tRNA modification gtpase trme, domain 1"/>
    <property type="match status" value="1"/>
</dbReference>
<evidence type="ECO:0000313" key="1">
    <source>
        <dbReference type="EMBL" id="MBR9650696.1"/>
    </source>
</evidence>
<protein>
    <submittedName>
        <fullName evidence="1">Uncharacterized protein</fullName>
    </submittedName>
</protein>
<dbReference type="SUPFAM" id="SSF103025">
    <property type="entry name" value="Folate-binding domain"/>
    <property type="match status" value="1"/>
</dbReference>